<reference evidence="1 2" key="1">
    <citation type="submission" date="2019-05" db="EMBL/GenBank/DDBJ databases">
        <authorList>
            <consortium name="Pathogen Informatics"/>
        </authorList>
    </citation>
    <scope>NUCLEOTIDE SEQUENCE [LARGE SCALE GENOMIC DNA]</scope>
    <source>
        <strain evidence="1 2">NCTC10696</strain>
    </source>
</reference>
<protein>
    <submittedName>
        <fullName evidence="1">Uncharacterized protein</fullName>
    </submittedName>
</protein>
<evidence type="ECO:0000313" key="1">
    <source>
        <dbReference type="EMBL" id="VTQ88132.1"/>
    </source>
</evidence>
<dbReference type="Proteomes" id="UP000306562">
    <property type="component" value="Chromosome"/>
</dbReference>
<organism evidence="1 2">
    <name type="scientific">Pseudomonas synxantha</name>
    <dbReference type="NCBI Taxonomy" id="47883"/>
    <lineage>
        <taxon>Bacteria</taxon>
        <taxon>Pseudomonadati</taxon>
        <taxon>Pseudomonadota</taxon>
        <taxon>Gammaproteobacteria</taxon>
        <taxon>Pseudomonadales</taxon>
        <taxon>Pseudomonadaceae</taxon>
        <taxon>Pseudomonas</taxon>
    </lineage>
</organism>
<sequence>MSEQVSCLLVELLTEQKKQTSLLEQIASQQILMIEVLADEQGEQDPDAMPLTYMDGSKVT</sequence>
<gene>
    <name evidence="1" type="ORF">NCTC10696_00325</name>
</gene>
<dbReference type="RefSeq" id="WP_057024707.1">
    <property type="nucleotide sequence ID" value="NZ_CBCSGQ010000022.1"/>
</dbReference>
<dbReference type="AlphaFoldDB" id="A0AAX3I029"/>
<evidence type="ECO:0000313" key="2">
    <source>
        <dbReference type="Proteomes" id="UP000306562"/>
    </source>
</evidence>
<dbReference type="EMBL" id="LR590482">
    <property type="protein sequence ID" value="VTQ88132.1"/>
    <property type="molecule type" value="Genomic_DNA"/>
</dbReference>
<proteinExistence type="predicted"/>
<accession>A0AAX3I029</accession>
<name>A0AAX3I029_9PSED</name>